<dbReference type="Gene3D" id="1.20.1250.20">
    <property type="entry name" value="MFS general substrate transporter like domains"/>
    <property type="match status" value="2"/>
</dbReference>
<keyword evidence="3 5" id="KW-1133">Transmembrane helix</keyword>
<sequence>MVPERHVMVILCAFCCFINYADRVNLSVAIIAIGEDYDYSLDQQGLIMSSFFLGYLPMQVGGAMLCRRFGGKKVLSYGAFLWSMFTFCTPFACAIGFYPLLVCRVLMGLSEGVAFPSVYHFLSAWVPVNERGRSVSIFLTGVHAGTTFALVLSPIIIRVWSWQVIFYIFGAAGLVWIAAWNILAHDRDSDVKVGSDIEASAYSKLPQSSTHGLVDANSSGERTASAVKPEGVEKQLAHPIMSNGVSVVSRQPKTCAPSGLLLQVFSLSEISCIRFILTSPECMAVCITQALFGFIHYTILSWLPSYFKHVFHTETGSLSFTFLPYISMAIAANIGGYAGDRLQGRGMSLTNARKVVTFVANVGAAILLIAFSVASTVPTALLLISMSMAFMSLNSGGFESCYLDMSSPSLTGTFKAVANTMASFAGLVAIPFSTLVLRWADGSWRLMFRSLVVWYGISTVVFCKYASSEKVLVEEDTR</sequence>
<dbReference type="Pfam" id="PF07690">
    <property type="entry name" value="MFS_1"/>
    <property type="match status" value="1"/>
</dbReference>
<dbReference type="PANTHER" id="PTHR11662:SF446">
    <property type="entry name" value="SODIUM-DEPENDENT PHOSPHATE TRANSPORT PROTEIN 1, CHLOROPLASTIC"/>
    <property type="match status" value="1"/>
</dbReference>
<proteinExistence type="predicted"/>
<dbReference type="EMBL" id="HG001902">
    <property type="protein sequence ID" value="CDF77572.1"/>
    <property type="molecule type" value="Genomic_DNA"/>
</dbReference>
<comment type="subcellular location">
    <subcellularLocation>
        <location evidence="1">Membrane</location>
        <topology evidence="1">Multi-pass membrane protein</topology>
    </subcellularLocation>
</comment>
<feature type="chain" id="PRO_5004485996" description="Major facilitator superfamily (MFS) profile domain-containing protein" evidence="6">
    <location>
        <begin position="24"/>
        <end position="478"/>
    </location>
</feature>
<protein>
    <recommendedName>
        <fullName evidence="7">Major facilitator superfamily (MFS) profile domain-containing protein</fullName>
    </recommendedName>
</protein>
<dbReference type="PROSITE" id="PS50850">
    <property type="entry name" value="MFS"/>
    <property type="match status" value="1"/>
</dbReference>
<evidence type="ECO:0000313" key="8">
    <source>
        <dbReference type="EMBL" id="CDF77572.1"/>
    </source>
</evidence>
<dbReference type="OMA" id="TSVQPWN"/>
<keyword evidence="4 5" id="KW-0472">Membrane</keyword>
<evidence type="ECO:0000256" key="4">
    <source>
        <dbReference type="ARBA" id="ARBA00023136"/>
    </source>
</evidence>
<evidence type="ECO:0000259" key="7">
    <source>
        <dbReference type="PROSITE" id="PS50850"/>
    </source>
</evidence>
<dbReference type="PANTHER" id="PTHR11662">
    <property type="entry name" value="SOLUTE CARRIER FAMILY 17"/>
    <property type="match status" value="1"/>
</dbReference>
<dbReference type="SUPFAM" id="SSF103473">
    <property type="entry name" value="MFS general substrate transporter"/>
    <property type="match status" value="1"/>
</dbReference>
<dbReference type="GeneID" id="17325799"/>
<feature type="transmembrane region" description="Helical" evidence="5">
    <location>
        <begin position="315"/>
        <end position="334"/>
    </location>
</feature>
<evidence type="ECO:0000256" key="1">
    <source>
        <dbReference type="ARBA" id="ARBA00004141"/>
    </source>
</evidence>
<feature type="transmembrane region" description="Helical" evidence="5">
    <location>
        <begin position="164"/>
        <end position="183"/>
    </location>
</feature>
<evidence type="ECO:0000256" key="5">
    <source>
        <dbReference type="SAM" id="Phobius"/>
    </source>
</evidence>
<evidence type="ECO:0000313" key="9">
    <source>
        <dbReference type="Proteomes" id="UP000012073"/>
    </source>
</evidence>
<organism evidence="8 9">
    <name type="scientific">Chondrus crispus</name>
    <name type="common">Carrageen Irish moss</name>
    <name type="synonym">Polymorpha crispa</name>
    <dbReference type="NCBI Taxonomy" id="2769"/>
    <lineage>
        <taxon>Eukaryota</taxon>
        <taxon>Rhodophyta</taxon>
        <taxon>Florideophyceae</taxon>
        <taxon>Rhodymeniophycidae</taxon>
        <taxon>Gigartinales</taxon>
        <taxon>Gigartinaceae</taxon>
        <taxon>Chondrus</taxon>
    </lineage>
</organism>
<feature type="transmembrane region" description="Helical" evidence="5">
    <location>
        <begin position="135"/>
        <end position="157"/>
    </location>
</feature>
<dbReference type="FunFam" id="1.20.1250.20:FF:000423">
    <property type="entry name" value="Putative inorganic phosphate cotransporter-like Protein"/>
    <property type="match status" value="1"/>
</dbReference>
<dbReference type="InterPro" id="IPR011701">
    <property type="entry name" value="MFS"/>
</dbReference>
<dbReference type="Gramene" id="CDF77572">
    <property type="protein sequence ID" value="CDF77572"/>
    <property type="gene ID" value="CHC_T00000596001"/>
</dbReference>
<feature type="signal peptide" evidence="6">
    <location>
        <begin position="1"/>
        <end position="23"/>
    </location>
</feature>
<feature type="transmembrane region" description="Helical" evidence="5">
    <location>
        <begin position="47"/>
        <end position="66"/>
    </location>
</feature>
<dbReference type="KEGG" id="ccp:CHC_T00000596001"/>
<dbReference type="OrthoDB" id="6730379at2759"/>
<feature type="transmembrane region" description="Helical" evidence="5">
    <location>
        <begin position="416"/>
        <end position="440"/>
    </location>
</feature>
<evidence type="ECO:0000256" key="3">
    <source>
        <dbReference type="ARBA" id="ARBA00022989"/>
    </source>
</evidence>
<evidence type="ECO:0000256" key="2">
    <source>
        <dbReference type="ARBA" id="ARBA00022692"/>
    </source>
</evidence>
<dbReference type="InterPro" id="IPR036259">
    <property type="entry name" value="MFS_trans_sf"/>
</dbReference>
<gene>
    <name evidence="8" type="ORF">CHC_T00000596001</name>
</gene>
<feature type="transmembrane region" description="Helical" evidence="5">
    <location>
        <begin position="284"/>
        <end position="303"/>
    </location>
</feature>
<dbReference type="InterPro" id="IPR050382">
    <property type="entry name" value="MFS_Na/Anion_cotransporter"/>
</dbReference>
<feature type="transmembrane region" description="Helical" evidence="5">
    <location>
        <begin position="355"/>
        <end position="374"/>
    </location>
</feature>
<dbReference type="InterPro" id="IPR020846">
    <property type="entry name" value="MFS_dom"/>
</dbReference>
<keyword evidence="2 5" id="KW-0812">Transmembrane</keyword>
<dbReference type="RefSeq" id="XP_005718073.1">
    <property type="nucleotide sequence ID" value="XM_005718016.1"/>
</dbReference>
<accession>S0F392</accession>
<dbReference type="AlphaFoldDB" id="S0F392"/>
<feature type="transmembrane region" description="Helical" evidence="5">
    <location>
        <begin position="78"/>
        <end position="101"/>
    </location>
</feature>
<dbReference type="GO" id="GO:0022857">
    <property type="term" value="F:transmembrane transporter activity"/>
    <property type="evidence" value="ECO:0007669"/>
    <property type="project" value="InterPro"/>
</dbReference>
<reference evidence="9" key="1">
    <citation type="journal article" date="2013" name="Proc. Natl. Acad. Sci. U.S.A.">
        <title>Genome structure and metabolic features in the red seaweed Chondrus crispus shed light on evolution of the Archaeplastida.</title>
        <authorList>
            <person name="Collen J."/>
            <person name="Porcel B."/>
            <person name="Carre W."/>
            <person name="Ball S.G."/>
            <person name="Chaparro C."/>
            <person name="Tonon T."/>
            <person name="Barbeyron T."/>
            <person name="Michel G."/>
            <person name="Noel B."/>
            <person name="Valentin K."/>
            <person name="Elias M."/>
            <person name="Artiguenave F."/>
            <person name="Arun A."/>
            <person name="Aury J.M."/>
            <person name="Barbosa-Neto J.F."/>
            <person name="Bothwell J.H."/>
            <person name="Bouget F.Y."/>
            <person name="Brillet L."/>
            <person name="Cabello-Hurtado F."/>
            <person name="Capella-Gutierrez S."/>
            <person name="Charrier B."/>
            <person name="Cladiere L."/>
            <person name="Cock J.M."/>
            <person name="Coelho S.M."/>
            <person name="Colleoni C."/>
            <person name="Czjzek M."/>
            <person name="Da Silva C."/>
            <person name="Delage L."/>
            <person name="Denoeud F."/>
            <person name="Deschamps P."/>
            <person name="Dittami S.M."/>
            <person name="Gabaldon T."/>
            <person name="Gachon C.M."/>
            <person name="Groisillier A."/>
            <person name="Herve C."/>
            <person name="Jabbari K."/>
            <person name="Katinka M."/>
            <person name="Kloareg B."/>
            <person name="Kowalczyk N."/>
            <person name="Labadie K."/>
            <person name="Leblanc C."/>
            <person name="Lopez P.J."/>
            <person name="McLachlan D.H."/>
            <person name="Meslet-Cladiere L."/>
            <person name="Moustafa A."/>
            <person name="Nehr Z."/>
            <person name="Nyvall Collen P."/>
            <person name="Panaud O."/>
            <person name="Partensky F."/>
            <person name="Poulain J."/>
            <person name="Rensing S.A."/>
            <person name="Rousvoal S."/>
            <person name="Samson G."/>
            <person name="Symeonidi A."/>
            <person name="Weissenbach J."/>
            <person name="Zambounis A."/>
            <person name="Wincker P."/>
            <person name="Boyen C."/>
        </authorList>
    </citation>
    <scope>NUCLEOTIDE SEQUENCE [LARGE SCALE GENOMIC DNA]</scope>
    <source>
        <strain evidence="9">cv. Stackhouse</strain>
    </source>
</reference>
<evidence type="ECO:0000256" key="6">
    <source>
        <dbReference type="SAM" id="SignalP"/>
    </source>
</evidence>
<dbReference type="GO" id="GO:0016020">
    <property type="term" value="C:membrane"/>
    <property type="evidence" value="ECO:0007669"/>
    <property type="project" value="UniProtKB-SubCell"/>
</dbReference>
<dbReference type="PhylomeDB" id="S0F392"/>
<name>S0F392_CHOCR</name>
<feature type="domain" description="Major facilitator superfamily (MFS) profile" evidence="7">
    <location>
        <begin position="8"/>
        <end position="470"/>
    </location>
</feature>
<keyword evidence="6" id="KW-0732">Signal</keyword>
<dbReference type="Proteomes" id="UP000012073">
    <property type="component" value="Unassembled WGS sequence"/>
</dbReference>
<keyword evidence="9" id="KW-1185">Reference proteome</keyword>